<keyword evidence="4" id="KW-1185">Reference proteome</keyword>
<accession>A0A7X6HDU5</accession>
<proteinExistence type="predicted"/>
<dbReference type="InterPro" id="IPR001638">
    <property type="entry name" value="Solute-binding_3/MltF_N"/>
</dbReference>
<comment type="caution">
    <text evidence="3">The sequence shown here is derived from an EMBL/GenBank/DDBJ whole genome shotgun (WGS) entry which is preliminary data.</text>
</comment>
<dbReference type="SMART" id="SM00062">
    <property type="entry name" value="PBPb"/>
    <property type="match status" value="1"/>
</dbReference>
<dbReference type="EMBL" id="JAAZSQ010000010">
    <property type="protein sequence ID" value="NKX55186.1"/>
    <property type="molecule type" value="Genomic_DNA"/>
</dbReference>
<organism evidence="3 4">
    <name type="scientific">Arthrobacter mobilis</name>
    <dbReference type="NCBI Taxonomy" id="2724944"/>
    <lineage>
        <taxon>Bacteria</taxon>
        <taxon>Bacillati</taxon>
        <taxon>Actinomycetota</taxon>
        <taxon>Actinomycetes</taxon>
        <taxon>Micrococcales</taxon>
        <taxon>Micrococcaceae</taxon>
        <taxon>Arthrobacter</taxon>
    </lineage>
</organism>
<evidence type="ECO:0000313" key="4">
    <source>
        <dbReference type="Proteomes" id="UP000544090"/>
    </source>
</evidence>
<dbReference type="PANTHER" id="PTHR35936">
    <property type="entry name" value="MEMBRANE-BOUND LYTIC MUREIN TRANSGLYCOSYLASE F"/>
    <property type="match status" value="1"/>
</dbReference>
<dbReference type="Proteomes" id="UP000544090">
    <property type="component" value="Unassembled WGS sequence"/>
</dbReference>
<gene>
    <name evidence="3" type="ORF">HGG74_11650</name>
</gene>
<sequence length="262" mass="28040">MGPLLRGHHRVGPRNVLGDHPVSTSGTLSPGILRLACIDSEAPPLFHLAGAGPRRGYEPAAAALVASVLGLRVEWEFMAWDDMLPAVRDHRVDAVWCGQGIIPERQAVVDFTEPYAVFDETVLVRKGDPARAPEDLAGYKVAAIEGSANMRLAVTFPGAEPVAFTGEDVFGDMLAALRRGEVDAMVDDDVVTVPLGEDPAYDVAFTVRTGNRWGIGVAKDNPFLLAGLNAALATVVSDGRLEKVWAAWMPHLPYPLGERVSA</sequence>
<dbReference type="AlphaFoldDB" id="A0A7X6HDU5"/>
<name>A0A7X6HDU5_9MICC</name>
<reference evidence="3 4" key="1">
    <citation type="submission" date="2020-04" db="EMBL/GenBank/DDBJ databases">
        <title>Arthrobacter sp. nov.</title>
        <authorList>
            <person name="Liu S."/>
        </authorList>
    </citation>
    <scope>NUCLEOTIDE SEQUENCE [LARGE SCALE GENOMIC DNA]</scope>
    <source>
        <strain evidence="3 4">E918</strain>
    </source>
</reference>
<evidence type="ECO:0000259" key="2">
    <source>
        <dbReference type="SMART" id="SM00062"/>
    </source>
</evidence>
<dbReference type="SUPFAM" id="SSF53850">
    <property type="entry name" value="Periplasmic binding protein-like II"/>
    <property type="match status" value="1"/>
</dbReference>
<feature type="domain" description="Solute-binding protein family 3/N-terminal" evidence="2">
    <location>
        <begin position="34"/>
        <end position="252"/>
    </location>
</feature>
<dbReference type="PANTHER" id="PTHR35936:SF19">
    <property type="entry name" value="AMINO-ACID-BINDING PROTEIN YXEM-RELATED"/>
    <property type="match status" value="1"/>
</dbReference>
<protein>
    <submittedName>
        <fullName evidence="3">Transporter substrate-binding domain-containing protein</fullName>
    </submittedName>
</protein>
<evidence type="ECO:0000256" key="1">
    <source>
        <dbReference type="ARBA" id="ARBA00022729"/>
    </source>
</evidence>
<dbReference type="Gene3D" id="3.40.190.10">
    <property type="entry name" value="Periplasmic binding protein-like II"/>
    <property type="match status" value="2"/>
</dbReference>
<evidence type="ECO:0000313" key="3">
    <source>
        <dbReference type="EMBL" id="NKX55186.1"/>
    </source>
</evidence>
<keyword evidence="1" id="KW-0732">Signal</keyword>
<dbReference type="Pfam" id="PF00497">
    <property type="entry name" value="SBP_bac_3"/>
    <property type="match status" value="1"/>
</dbReference>